<dbReference type="Proteomes" id="UP000247612">
    <property type="component" value="Unassembled WGS sequence"/>
</dbReference>
<evidence type="ECO:0000313" key="1">
    <source>
        <dbReference type="EMBL" id="PXX80099.1"/>
    </source>
</evidence>
<dbReference type="Pfam" id="PF13310">
    <property type="entry name" value="Virulence_RhuM"/>
    <property type="match status" value="1"/>
</dbReference>
<dbReference type="PANTHER" id="PTHR35810:SF1">
    <property type="entry name" value="CYTOPLASMIC PROTEIN"/>
    <property type="match status" value="1"/>
</dbReference>
<accession>A0A318KQS2</accession>
<sequence length="103" mass="11815">MHNLVPELVLDKLQRIWKSIFPHRDIVIADGKSYGCYRKRRRINAVSGETAAEVIYHRADAEKDFMGLMSFSGEQPTLREAKIAKNYLDEKELQAMGQLVSGY</sequence>
<evidence type="ECO:0000313" key="2">
    <source>
        <dbReference type="Proteomes" id="UP000247612"/>
    </source>
</evidence>
<name>A0A318KQS2_9FIRM</name>
<dbReference type="InterPro" id="IPR011204">
    <property type="entry name" value="Virulence_RhuM-like"/>
</dbReference>
<reference evidence="1 2" key="1">
    <citation type="submission" date="2018-05" db="EMBL/GenBank/DDBJ databases">
        <title>Genomic Encyclopedia of Type Strains, Phase IV (KMG-IV): sequencing the most valuable type-strain genomes for metagenomic binning, comparative biology and taxonomic classification.</title>
        <authorList>
            <person name="Goeker M."/>
        </authorList>
    </citation>
    <scope>NUCLEOTIDE SEQUENCE [LARGE SCALE GENOMIC DNA]</scope>
    <source>
        <strain evidence="1 2">JC118</strain>
    </source>
</reference>
<gene>
    <name evidence="1" type="ORF">DES51_104104</name>
</gene>
<protein>
    <submittedName>
        <fullName evidence="1">Virulence RhuM family protein</fullName>
    </submittedName>
</protein>
<dbReference type="PANTHER" id="PTHR35810">
    <property type="entry name" value="CYTOPLASMIC PROTEIN-RELATED"/>
    <property type="match status" value="1"/>
</dbReference>
<dbReference type="RefSeq" id="WP_022937901.1">
    <property type="nucleotide sequence ID" value="NZ_CABKRQ010000004.1"/>
</dbReference>
<dbReference type="EMBL" id="QJKH01000004">
    <property type="protein sequence ID" value="PXX80099.1"/>
    <property type="molecule type" value="Genomic_DNA"/>
</dbReference>
<dbReference type="STRING" id="1034346.GCA_000313565_01598"/>
<keyword evidence="2" id="KW-1185">Reference proteome</keyword>
<organism evidence="1 2">
    <name type="scientific">Dielma fastidiosa</name>
    <dbReference type="NCBI Taxonomy" id="1034346"/>
    <lineage>
        <taxon>Bacteria</taxon>
        <taxon>Bacillati</taxon>
        <taxon>Bacillota</taxon>
        <taxon>Erysipelotrichia</taxon>
        <taxon>Erysipelotrichales</taxon>
        <taxon>Erysipelotrichaceae</taxon>
        <taxon>Dielma</taxon>
    </lineage>
</organism>
<dbReference type="AlphaFoldDB" id="A0A318KQS2"/>
<comment type="caution">
    <text evidence="1">The sequence shown here is derived from an EMBL/GenBank/DDBJ whole genome shotgun (WGS) entry which is preliminary data.</text>
</comment>
<proteinExistence type="predicted"/>